<sequence>MNKPPRYLVTDQFDLGMLASLPADITLTEISLEDVCQRIEDAEREHEMGLHGGWAAAVKNRAAVTLVPNGPILLVARRVKTDYGVIFKWVQVEVIN</sequence>
<dbReference type="AlphaFoldDB" id="A0A369XL22"/>
<organism evidence="1 2">
    <name type="scientific">Candidatus Accumulibacter meliphilus</name>
    <dbReference type="NCBI Taxonomy" id="2211374"/>
    <lineage>
        <taxon>Bacteria</taxon>
        <taxon>Pseudomonadati</taxon>
        <taxon>Pseudomonadota</taxon>
        <taxon>Betaproteobacteria</taxon>
        <taxon>Candidatus Accumulibacter</taxon>
    </lineage>
</organism>
<proteinExistence type="predicted"/>
<comment type="caution">
    <text evidence="1">The sequence shown here is derived from an EMBL/GenBank/DDBJ whole genome shotgun (WGS) entry which is preliminary data.</text>
</comment>
<reference evidence="1 2" key="1">
    <citation type="submission" date="2018-05" db="EMBL/GenBank/DDBJ databases">
        <title>Integrated omic analyses show evidence that a Ca. Accumulibacter phosphatis strain performs denitrification under micro-aerobic conditions.</title>
        <authorList>
            <person name="Camejo P.Y."/>
            <person name="Katherine M.D."/>
            <person name="Daniel N.R."/>
        </authorList>
    </citation>
    <scope>NUCLEOTIDE SEQUENCE [LARGE SCALE GENOMIC DNA]</scope>
    <source>
        <strain evidence="1">UW-LDO-IC</strain>
    </source>
</reference>
<evidence type="ECO:0000313" key="1">
    <source>
        <dbReference type="EMBL" id="RDE48947.1"/>
    </source>
</evidence>
<dbReference type="EMBL" id="QPGA01000068">
    <property type="protein sequence ID" value="RDE48947.1"/>
    <property type="molecule type" value="Genomic_DNA"/>
</dbReference>
<accession>A0A369XL22</accession>
<evidence type="ECO:0000313" key="2">
    <source>
        <dbReference type="Proteomes" id="UP000253831"/>
    </source>
</evidence>
<dbReference type="Proteomes" id="UP000253831">
    <property type="component" value="Unassembled WGS sequence"/>
</dbReference>
<name>A0A369XL22_9PROT</name>
<gene>
    <name evidence="1" type="ORF">DVS81_19295</name>
</gene>
<protein>
    <submittedName>
        <fullName evidence="1">Uncharacterized protein</fullName>
    </submittedName>
</protein>